<keyword evidence="2" id="KW-1185">Reference proteome</keyword>
<sequence length="57" mass="6509">MMPTEALIASHTISRVPTQTDSLSDREMRHLIANGFDFANHFMTGNQWKLRHSPSIL</sequence>
<organism evidence="1 2">
    <name type="scientific">Nitrosomonas mobilis</name>
    <dbReference type="NCBI Taxonomy" id="51642"/>
    <lineage>
        <taxon>Bacteria</taxon>
        <taxon>Pseudomonadati</taxon>
        <taxon>Pseudomonadota</taxon>
        <taxon>Betaproteobacteria</taxon>
        <taxon>Nitrosomonadales</taxon>
        <taxon>Nitrosomonadaceae</taxon>
        <taxon>Nitrosomonas</taxon>
    </lineage>
</organism>
<protein>
    <submittedName>
        <fullName evidence="1">Uncharacterized protein</fullName>
    </submittedName>
</protein>
<dbReference type="AlphaFoldDB" id="A0A1G5SE32"/>
<reference evidence="1 2" key="1">
    <citation type="submission" date="2016-10" db="EMBL/GenBank/DDBJ databases">
        <authorList>
            <person name="de Groot N.N."/>
        </authorList>
    </citation>
    <scope>NUCLEOTIDE SEQUENCE [LARGE SCALE GENOMIC DNA]</scope>
    <source>
        <strain evidence="1">1</strain>
    </source>
</reference>
<dbReference type="Proteomes" id="UP000198729">
    <property type="component" value="Unassembled WGS sequence"/>
</dbReference>
<dbReference type="EMBL" id="FMWO01000045">
    <property type="protein sequence ID" value="SCZ85454.1"/>
    <property type="molecule type" value="Genomic_DNA"/>
</dbReference>
<name>A0A1G5SE32_9PROT</name>
<accession>A0A1G5SE32</accession>
<proteinExistence type="predicted"/>
<gene>
    <name evidence="1" type="ORF">NSMM_380076</name>
</gene>
<evidence type="ECO:0000313" key="2">
    <source>
        <dbReference type="Proteomes" id="UP000198729"/>
    </source>
</evidence>
<evidence type="ECO:0000313" key="1">
    <source>
        <dbReference type="EMBL" id="SCZ85454.1"/>
    </source>
</evidence>